<dbReference type="InterPro" id="IPR000999">
    <property type="entry name" value="RNase_III_dom"/>
</dbReference>
<keyword evidence="10" id="KW-1185">Reference proteome</keyword>
<dbReference type="AlphaFoldDB" id="A0A0D0VAP0"/>
<dbReference type="Pfam" id="PF03368">
    <property type="entry name" value="Dicer_dimer"/>
    <property type="match status" value="1"/>
</dbReference>
<evidence type="ECO:0000259" key="8">
    <source>
        <dbReference type="PROSITE" id="PS51327"/>
    </source>
</evidence>
<feature type="domain" description="RNase III" evidence="7">
    <location>
        <begin position="494"/>
        <end position="644"/>
    </location>
</feature>
<dbReference type="InterPro" id="IPR005034">
    <property type="entry name" value="Dicer_dimerisation"/>
</dbReference>
<evidence type="ECO:0000313" key="10">
    <source>
        <dbReference type="Proteomes" id="UP000053392"/>
    </source>
</evidence>
<dbReference type="SMART" id="SM00535">
    <property type="entry name" value="RIBOc"/>
    <property type="match status" value="1"/>
</dbReference>
<dbReference type="InterPro" id="IPR038248">
    <property type="entry name" value="Dicer_dimer_sf"/>
</dbReference>
<evidence type="ECO:0000313" key="9">
    <source>
        <dbReference type="EMBL" id="KIR43489.1"/>
    </source>
</evidence>
<feature type="domain" description="Dicer dsRNA-binding fold" evidence="8">
    <location>
        <begin position="35"/>
        <end position="147"/>
    </location>
</feature>
<dbReference type="InterPro" id="IPR036389">
    <property type="entry name" value="RNase_III_sf"/>
</dbReference>
<keyword evidence="2" id="KW-0547">Nucleotide-binding</keyword>
<dbReference type="HOGENOM" id="CLU_305226_0_0_1"/>
<dbReference type="Gene3D" id="3.30.160.380">
    <property type="entry name" value="Dicer dimerisation domain"/>
    <property type="match status" value="1"/>
</dbReference>
<evidence type="ECO:0000256" key="6">
    <source>
        <dbReference type="PROSITE-ProRule" id="PRU00657"/>
    </source>
</evidence>
<keyword evidence="5" id="KW-0067">ATP-binding</keyword>
<dbReference type="GO" id="GO:0003723">
    <property type="term" value="F:RNA binding"/>
    <property type="evidence" value="ECO:0007669"/>
    <property type="project" value="UniProtKB-UniRule"/>
</dbReference>
<accession>A0A0D0VAP0</accession>
<evidence type="ECO:0000256" key="3">
    <source>
        <dbReference type="ARBA" id="ARBA00022801"/>
    </source>
</evidence>
<evidence type="ECO:0008006" key="11">
    <source>
        <dbReference type="Google" id="ProtNLM"/>
    </source>
</evidence>
<evidence type="ECO:0000256" key="4">
    <source>
        <dbReference type="ARBA" id="ARBA00022806"/>
    </source>
</evidence>
<evidence type="ECO:0000259" key="7">
    <source>
        <dbReference type="PROSITE" id="PS50142"/>
    </source>
</evidence>
<keyword evidence="3" id="KW-0378">Hydrolase</keyword>
<proteinExistence type="predicted"/>
<organism evidence="9 10">
    <name type="scientific">Cryptococcus deuterogattii Ram5</name>
    <dbReference type="NCBI Taxonomy" id="1296110"/>
    <lineage>
        <taxon>Eukaryota</taxon>
        <taxon>Fungi</taxon>
        <taxon>Dikarya</taxon>
        <taxon>Basidiomycota</taxon>
        <taxon>Agaricomycotina</taxon>
        <taxon>Tremellomycetes</taxon>
        <taxon>Tremellales</taxon>
        <taxon>Cryptococcaceae</taxon>
        <taxon>Cryptococcus</taxon>
        <taxon>Cryptococcus gattii species complex</taxon>
    </lineage>
</organism>
<dbReference type="FunFam" id="1.10.1520.10:FF:000022">
    <property type="entry name" value="Unplaced genomic scaffold supercont2.5, whole genome shotgun sequence"/>
    <property type="match status" value="1"/>
</dbReference>
<dbReference type="GO" id="GO:0004525">
    <property type="term" value="F:ribonuclease III activity"/>
    <property type="evidence" value="ECO:0007669"/>
    <property type="project" value="InterPro"/>
</dbReference>
<evidence type="ECO:0000256" key="2">
    <source>
        <dbReference type="ARBA" id="ARBA00022741"/>
    </source>
</evidence>
<dbReference type="Pfam" id="PF00636">
    <property type="entry name" value="Ribonuclease_3"/>
    <property type="match status" value="1"/>
</dbReference>
<reference evidence="9 10" key="1">
    <citation type="submission" date="2015-01" db="EMBL/GenBank/DDBJ databases">
        <title>The Genome Sequence of Cryptococcus gattii Ram5.</title>
        <authorList>
            <consortium name="The Broad Institute Genomics Platform"/>
            <person name="Cuomo C."/>
            <person name="Litvintseva A."/>
            <person name="Chen Y."/>
            <person name="Heitman J."/>
            <person name="Sun S."/>
            <person name="Springer D."/>
            <person name="Dromer F."/>
            <person name="Young S."/>
            <person name="Zeng Q."/>
            <person name="Gargeya S."/>
            <person name="Abouelleil A."/>
            <person name="Alvarado L."/>
            <person name="Chapman S.B."/>
            <person name="Gainer-Dewar J."/>
            <person name="Goldberg J."/>
            <person name="Griggs A."/>
            <person name="Gujja S."/>
            <person name="Hansen M."/>
            <person name="Howarth C."/>
            <person name="Imamovic A."/>
            <person name="Larimer J."/>
            <person name="Murphy C."/>
            <person name="Naylor J."/>
            <person name="Pearson M."/>
            <person name="Priest M."/>
            <person name="Roberts A."/>
            <person name="Saif S."/>
            <person name="Shea T."/>
            <person name="Sykes S."/>
            <person name="Wortman J."/>
            <person name="Nusbaum C."/>
            <person name="Birren B."/>
        </authorList>
    </citation>
    <scope>NUCLEOTIDE SEQUENCE [LARGE SCALE GENOMIC DNA]</scope>
    <source>
        <strain evidence="9 10">Ram5</strain>
    </source>
</reference>
<dbReference type="GO" id="GO:0030422">
    <property type="term" value="P:siRNA processing"/>
    <property type="evidence" value="ECO:0007669"/>
    <property type="project" value="TreeGrafter"/>
</dbReference>
<dbReference type="Gene3D" id="1.10.1520.10">
    <property type="entry name" value="Ribonuclease III domain"/>
    <property type="match status" value="1"/>
</dbReference>
<dbReference type="OrthoDB" id="416741at2759"/>
<dbReference type="PROSITE" id="PS50142">
    <property type="entry name" value="RNASE_3_2"/>
    <property type="match status" value="1"/>
</dbReference>
<dbReference type="EMBL" id="KN847896">
    <property type="protein sequence ID" value="KIR43489.1"/>
    <property type="molecule type" value="Genomic_DNA"/>
</dbReference>
<dbReference type="GO" id="GO:0005737">
    <property type="term" value="C:cytoplasm"/>
    <property type="evidence" value="ECO:0007669"/>
    <property type="project" value="TreeGrafter"/>
</dbReference>
<dbReference type="PROSITE" id="PS51327">
    <property type="entry name" value="DICER_DSRBF"/>
    <property type="match status" value="1"/>
</dbReference>
<evidence type="ECO:0000256" key="5">
    <source>
        <dbReference type="ARBA" id="ARBA00022840"/>
    </source>
</evidence>
<protein>
    <recommendedName>
        <fullName evidence="11">Dicer-like protein 1</fullName>
    </recommendedName>
</protein>
<dbReference type="PANTHER" id="PTHR14950">
    <property type="entry name" value="DICER-RELATED"/>
    <property type="match status" value="1"/>
</dbReference>
<keyword evidence="4" id="KW-0347">Helicase</keyword>
<dbReference type="GO" id="GO:0005634">
    <property type="term" value="C:nucleus"/>
    <property type="evidence" value="ECO:0007669"/>
    <property type="project" value="TreeGrafter"/>
</dbReference>
<dbReference type="Proteomes" id="UP000053392">
    <property type="component" value="Unassembled WGS sequence"/>
</dbReference>
<evidence type="ECO:0000256" key="1">
    <source>
        <dbReference type="ARBA" id="ARBA00022737"/>
    </source>
</evidence>
<dbReference type="CDD" id="cd00593">
    <property type="entry name" value="RIBOc"/>
    <property type="match status" value="1"/>
</dbReference>
<dbReference type="SUPFAM" id="SSF69065">
    <property type="entry name" value="RNase III domain-like"/>
    <property type="match status" value="1"/>
</dbReference>
<dbReference type="PANTHER" id="PTHR14950:SF37">
    <property type="entry name" value="ENDORIBONUCLEASE DICER"/>
    <property type="match status" value="1"/>
</dbReference>
<gene>
    <name evidence="9" type="ORF">I313_00331</name>
</gene>
<name>A0A0D0VAP0_9TREE</name>
<sequence>MAGESSSIIADNSAAARAPTTFTSPNGTVLTFQSAGNHLSSWLQTIGHTPDYSMEDVLPQGYVPPPLSKKAAKKAAQGDANVYAGPPPGSMRVCTVNLPFYGPIRSTPWANKALAKQSASFEAVKELHKHGEVDDNFHATHLRPKKKRNTKGTKSECHDTWEIKKAVIRDQLPRPTGGVGHGQYDYQTTPEFWSTCPPFDPRSLHASILQLSPAGEGKYDHPECRMMCMLTSRPLPVFKKSGQVEVRMAVGEQPPLCATMRVINGGKMGTFYSGKLDQALVFTEKLMRAELQKVFRTDLRKVKWLLLPLRREYVPPTKEELVTGKSASLKLDDISWKEVDAVTDGALTLPFTFDDYHTLKREIVDSLATAPSEMSRRSYILDVRQDLHPLSPHPDFPDKTICDILKEGNVTLPQLTEPSQPILEVSPVNLAKTGSYISTAAMAAVERPRQFLVPEFEHRHCIPASVFRTCTVIPYFIFHLESMLIAEEMSAKEFNSILDPELALQAITAAEGLNVPRWTYERLEILGDTLLKFITTLHFCLLGGGAHSEDDMNKVWQDRHMLISNRTLTANAVKKGLVKYVRNKKFKVKEWTPRDWELDLPPGQFTPKKAMPTSFDGPESRTLGDKVIADIIEAIIGASYVHSKDLDKVIAILHNLMVPLNLFKTWDDVKHVLPPPKTEEPKNPDVPAYISFFKKASYGVLGYKFKDNKKFEDAFYLAMATSHGKLMYTDVIELLMDSYPDEGPASLSVMKLSRTTEKAKAQADENLNESEPGGVHYWEEVVISRVNGSIVEILFGAIFDDCNFSLEPTQRIFSERIAPFLAKYCRGPNGFDPHPKAMLTRWMQKKGCQFWNLTAEGPKLNQGLARECAFTQHVTIRHVCLAALKRLKDENYIEEICNCPSFKKVIPDDGKIFGKKGI</sequence>
<dbReference type="GO" id="GO:0005524">
    <property type="term" value="F:ATP binding"/>
    <property type="evidence" value="ECO:0007669"/>
    <property type="project" value="UniProtKB-KW"/>
</dbReference>
<keyword evidence="6" id="KW-0694">RNA-binding</keyword>
<dbReference type="GO" id="GO:0004386">
    <property type="term" value="F:helicase activity"/>
    <property type="evidence" value="ECO:0007669"/>
    <property type="project" value="UniProtKB-KW"/>
</dbReference>
<keyword evidence="1" id="KW-0677">Repeat</keyword>